<dbReference type="Proteomes" id="UP000704529">
    <property type="component" value="Unassembled WGS sequence"/>
</dbReference>
<keyword evidence="1" id="KW-0812">Transmembrane</keyword>
<keyword evidence="1" id="KW-0472">Membrane</keyword>
<dbReference type="AlphaFoldDB" id="A0AA41A0B5"/>
<feature type="transmembrane region" description="Helical" evidence="1">
    <location>
        <begin position="24"/>
        <end position="44"/>
    </location>
</feature>
<proteinExistence type="predicted"/>
<evidence type="ECO:0000259" key="2">
    <source>
        <dbReference type="Pfam" id="PF07811"/>
    </source>
</evidence>
<comment type="caution">
    <text evidence="3">The sequence shown here is derived from an EMBL/GenBank/DDBJ whole genome shotgun (WGS) entry which is preliminary data.</text>
</comment>
<sequence>MSPPLPSRHSGDVPPVLRTDRRGAVIVEFALVAAPFIALLLAILQSSLAYLAQEALESAVEVAARGIVTGQVQAADLEGLGDGMTKAQLAERFRSKGCQSLPSFLSCSRLFVDVQSVAAGATIPTGGTGSLNFDAAARKFTDLSYDVGSQGSLVTVRFIYLWPMPIAPAADLSPLSSKPTILIATSVSKTEAYL</sequence>
<reference evidence="3" key="1">
    <citation type="submission" date="2021-01" db="EMBL/GenBank/DDBJ databases">
        <title>Genome Sequencing of Type Strains.</title>
        <authorList>
            <person name="Lemaire J.F."/>
            <person name="Inderbitzin P."/>
            <person name="Collins S.B."/>
            <person name="Wespe N."/>
            <person name="Knight-Connoni V."/>
        </authorList>
    </citation>
    <scope>NUCLEOTIDE SEQUENCE</scope>
    <source>
        <strain evidence="3">DSM 14562</strain>
    </source>
</reference>
<organism evidence="3 4">
    <name type="scientific">Sphingomonas yabuuchiae</name>
    <dbReference type="NCBI Taxonomy" id="172044"/>
    <lineage>
        <taxon>Bacteria</taxon>
        <taxon>Pseudomonadati</taxon>
        <taxon>Pseudomonadota</taxon>
        <taxon>Alphaproteobacteria</taxon>
        <taxon>Sphingomonadales</taxon>
        <taxon>Sphingomonadaceae</taxon>
        <taxon>Sphingomonas</taxon>
    </lineage>
</organism>
<gene>
    <name evidence="3" type="ORF">JYA60_16090</name>
</gene>
<accession>A0AA41A0B5</accession>
<dbReference type="EMBL" id="JAFHKU010000133">
    <property type="protein sequence ID" value="MBN3559746.1"/>
    <property type="molecule type" value="Genomic_DNA"/>
</dbReference>
<keyword evidence="1" id="KW-1133">Transmembrane helix</keyword>
<evidence type="ECO:0000313" key="3">
    <source>
        <dbReference type="EMBL" id="MBN3559746.1"/>
    </source>
</evidence>
<name>A0AA41A0B5_9SPHN</name>
<evidence type="ECO:0000313" key="4">
    <source>
        <dbReference type="Proteomes" id="UP000704529"/>
    </source>
</evidence>
<protein>
    <submittedName>
        <fullName evidence="3">Pilus assembly protein</fullName>
    </submittedName>
</protein>
<evidence type="ECO:0000256" key="1">
    <source>
        <dbReference type="SAM" id="Phobius"/>
    </source>
</evidence>
<dbReference type="InterPro" id="IPR012495">
    <property type="entry name" value="TadE-like_dom"/>
</dbReference>
<dbReference type="Pfam" id="PF07811">
    <property type="entry name" value="TadE"/>
    <property type="match status" value="1"/>
</dbReference>
<feature type="domain" description="TadE-like" evidence="2">
    <location>
        <begin position="23"/>
        <end position="65"/>
    </location>
</feature>